<evidence type="ECO:0000256" key="3">
    <source>
        <dbReference type="ARBA" id="ARBA00022801"/>
    </source>
</evidence>
<dbReference type="Pfam" id="PF01408">
    <property type="entry name" value="GFO_IDH_MocA"/>
    <property type="match status" value="1"/>
</dbReference>
<dbReference type="Proteomes" id="UP000184041">
    <property type="component" value="Unassembled WGS sequence"/>
</dbReference>
<dbReference type="AlphaFoldDB" id="A0A1M5JL37"/>
<dbReference type="GO" id="GO:0016798">
    <property type="term" value="F:hydrolase activity, acting on glycosyl bonds"/>
    <property type="evidence" value="ECO:0007669"/>
    <property type="project" value="UniProtKB-KW"/>
</dbReference>
<evidence type="ECO:0000256" key="5">
    <source>
        <dbReference type="ARBA" id="ARBA00023295"/>
    </source>
</evidence>
<evidence type="ECO:0000313" key="8">
    <source>
        <dbReference type="EMBL" id="SHG41287.1"/>
    </source>
</evidence>
<dbReference type="InterPro" id="IPR036291">
    <property type="entry name" value="NAD(P)-bd_dom_sf"/>
</dbReference>
<dbReference type="PANTHER" id="PTHR43818">
    <property type="entry name" value="BCDNA.GH03377"/>
    <property type="match status" value="1"/>
</dbReference>
<feature type="domain" description="Gfo/Idh/MocA-like oxidoreductase N-terminal" evidence="6">
    <location>
        <begin position="39"/>
        <end position="164"/>
    </location>
</feature>
<evidence type="ECO:0000313" key="9">
    <source>
        <dbReference type="Proteomes" id="UP000184041"/>
    </source>
</evidence>
<keyword evidence="5" id="KW-0326">Glycosidase</keyword>
<comment type="cofactor">
    <cofactor evidence="1">
        <name>NAD(+)</name>
        <dbReference type="ChEBI" id="CHEBI:57540"/>
    </cofactor>
</comment>
<keyword evidence="4" id="KW-0520">NAD</keyword>
<feature type="domain" description="Glycosyl hydrolase 109 C-terminal" evidence="7">
    <location>
        <begin position="176"/>
        <end position="352"/>
    </location>
</feature>
<dbReference type="Pfam" id="PF21252">
    <property type="entry name" value="Glyco_hydro_109_C"/>
    <property type="match status" value="1"/>
</dbReference>
<keyword evidence="9" id="KW-1185">Reference proteome</keyword>
<reference evidence="8 9" key="1">
    <citation type="submission" date="2016-11" db="EMBL/GenBank/DDBJ databases">
        <authorList>
            <person name="Jaros S."/>
            <person name="Januszkiewicz K."/>
            <person name="Wedrychowicz H."/>
        </authorList>
    </citation>
    <scope>NUCLEOTIDE SEQUENCE [LARGE SCALE GENOMIC DNA]</scope>
    <source>
        <strain evidence="8 9">DSM 21986</strain>
    </source>
</reference>
<comment type="similarity">
    <text evidence="2">Belongs to the Gfo/Idh/MocA family. Glycosyl hydrolase 109 subfamily.</text>
</comment>
<dbReference type="Gene3D" id="3.30.360.10">
    <property type="entry name" value="Dihydrodipicolinate Reductase, domain 2"/>
    <property type="match status" value="1"/>
</dbReference>
<dbReference type="PANTHER" id="PTHR43818:SF1">
    <property type="entry name" value="GLYCOSYL HYDROLASE FAMILY 109 PROTEIN"/>
    <property type="match status" value="1"/>
</dbReference>
<dbReference type="GO" id="GO:0000166">
    <property type="term" value="F:nucleotide binding"/>
    <property type="evidence" value="ECO:0007669"/>
    <property type="project" value="InterPro"/>
</dbReference>
<evidence type="ECO:0000256" key="1">
    <source>
        <dbReference type="ARBA" id="ARBA00001911"/>
    </source>
</evidence>
<evidence type="ECO:0000256" key="2">
    <source>
        <dbReference type="ARBA" id="ARBA00009329"/>
    </source>
</evidence>
<dbReference type="InterPro" id="IPR050463">
    <property type="entry name" value="Gfo/Idh/MocA_oxidrdct_glycsds"/>
</dbReference>
<dbReference type="InterPro" id="IPR000683">
    <property type="entry name" value="Gfo/Idh/MocA-like_OxRdtase_N"/>
</dbReference>
<evidence type="ECO:0000259" key="7">
    <source>
        <dbReference type="Pfam" id="PF21252"/>
    </source>
</evidence>
<gene>
    <name evidence="8" type="ORF">SAMN05443144_12752</name>
</gene>
<name>A0A1M5JL37_9BACT</name>
<dbReference type="SUPFAM" id="SSF51735">
    <property type="entry name" value="NAD(P)-binding Rossmann-fold domains"/>
    <property type="match status" value="1"/>
</dbReference>
<dbReference type="STRING" id="1194090.SAMN05443144_12752"/>
<organism evidence="8 9">
    <name type="scientific">Fodinibius roseus</name>
    <dbReference type="NCBI Taxonomy" id="1194090"/>
    <lineage>
        <taxon>Bacteria</taxon>
        <taxon>Pseudomonadati</taxon>
        <taxon>Balneolota</taxon>
        <taxon>Balneolia</taxon>
        <taxon>Balneolales</taxon>
        <taxon>Balneolaceae</taxon>
        <taxon>Fodinibius</taxon>
    </lineage>
</organism>
<protein>
    <submittedName>
        <fullName evidence="8">Predicted dehydrogenase</fullName>
    </submittedName>
</protein>
<evidence type="ECO:0000256" key="4">
    <source>
        <dbReference type="ARBA" id="ARBA00023027"/>
    </source>
</evidence>
<dbReference type="OrthoDB" id="9771072at2"/>
<sequence length="446" mass="49554">MPDDTKISRKEFVKKATLTGVGVSVAPFSIVQAKNNQKVRIGFIGVGLRGTSHVEGLAERPDVEIPALCDIRRDNALQAQKIVEEAGLPSPELYTQGETDYKRMLSRDDLDGVIIATPWLWHVPMAVEAMKTGKYVGLEVPAATTIDGCWDLVKTSEATGMPCMLLENACYFRNILAVLNMVREGVFGEMIHARCGYNHDLVSNNVLMTEGGDFGPGTGAESNWRTRHHINRNGDLYPTHGIGPVAHWMDINRGNCFKTITSTATKSRILHDEIVERGGHNHPKADIEFKQSDLVTSTITTANGESIIVTFSTTLPQVHDQDYRCQGTRGIWQIGNNSIYLKGVNAYDEWEPFDKYQEKYDSILWKKEGENASGESHGGIDYFVRKAFVESIKKNTTPPIDVYDAAAWSSIIPLSEESAAQGGHPVEFPDFTDGKWMTNERIFATR</sequence>
<dbReference type="RefSeq" id="WP_073067894.1">
    <property type="nucleotide sequence ID" value="NZ_FQUS01000027.1"/>
</dbReference>
<proteinExistence type="inferred from homology"/>
<dbReference type="InterPro" id="IPR049303">
    <property type="entry name" value="Glyco_hydro_109_C"/>
</dbReference>
<dbReference type="SUPFAM" id="SSF55347">
    <property type="entry name" value="Glyceraldehyde-3-phosphate dehydrogenase-like, C-terminal domain"/>
    <property type="match status" value="1"/>
</dbReference>
<dbReference type="Gene3D" id="3.40.50.720">
    <property type="entry name" value="NAD(P)-binding Rossmann-like Domain"/>
    <property type="match status" value="1"/>
</dbReference>
<accession>A0A1M5JL37</accession>
<evidence type="ECO:0000259" key="6">
    <source>
        <dbReference type="Pfam" id="PF01408"/>
    </source>
</evidence>
<keyword evidence="3" id="KW-0378">Hydrolase</keyword>
<dbReference type="EMBL" id="FQUS01000027">
    <property type="protein sequence ID" value="SHG41287.1"/>
    <property type="molecule type" value="Genomic_DNA"/>
</dbReference>